<feature type="domain" description="NADP-dependent oxidoreductase" evidence="4">
    <location>
        <begin position="14"/>
        <end position="262"/>
    </location>
</feature>
<evidence type="ECO:0000256" key="3">
    <source>
        <dbReference type="PIRSR" id="PIRSR000097-3"/>
    </source>
</evidence>
<dbReference type="EMBL" id="DXGK01000134">
    <property type="protein sequence ID" value="HIW70960.1"/>
    <property type="molecule type" value="Genomic_DNA"/>
</dbReference>
<evidence type="ECO:0000259" key="4">
    <source>
        <dbReference type="Pfam" id="PF00248"/>
    </source>
</evidence>
<dbReference type="PANTHER" id="PTHR43638:SF3">
    <property type="entry name" value="ALDEHYDE REDUCTASE"/>
    <property type="match status" value="1"/>
</dbReference>
<evidence type="ECO:0000256" key="2">
    <source>
        <dbReference type="PIRSR" id="PIRSR000097-2"/>
    </source>
</evidence>
<dbReference type="InterPro" id="IPR023210">
    <property type="entry name" value="NADP_OxRdtase_dom"/>
</dbReference>
<evidence type="ECO:0000256" key="1">
    <source>
        <dbReference type="PIRSR" id="PIRSR000097-1"/>
    </source>
</evidence>
<name>A0A9D1QRP6_9LACO</name>
<comment type="caution">
    <text evidence="5">The sequence shown here is derived from an EMBL/GenBank/DDBJ whole genome shotgun (WGS) entry which is preliminary data.</text>
</comment>
<dbReference type="PRINTS" id="PR00069">
    <property type="entry name" value="ALDKETRDTASE"/>
</dbReference>
<feature type="site" description="Lowers pKa of active site Tyr" evidence="3">
    <location>
        <position position="75"/>
    </location>
</feature>
<gene>
    <name evidence="5" type="ORF">H9876_06320</name>
</gene>
<evidence type="ECO:0000313" key="6">
    <source>
        <dbReference type="Proteomes" id="UP000886878"/>
    </source>
</evidence>
<feature type="binding site" evidence="2">
    <location>
        <position position="108"/>
    </location>
    <ligand>
        <name>substrate</name>
    </ligand>
</feature>
<reference evidence="5" key="1">
    <citation type="journal article" date="2021" name="PeerJ">
        <title>Extensive microbial diversity within the chicken gut microbiome revealed by metagenomics and culture.</title>
        <authorList>
            <person name="Gilroy R."/>
            <person name="Ravi A."/>
            <person name="Getino M."/>
            <person name="Pursley I."/>
            <person name="Horton D.L."/>
            <person name="Alikhan N.F."/>
            <person name="Baker D."/>
            <person name="Gharbi K."/>
            <person name="Hall N."/>
            <person name="Watson M."/>
            <person name="Adriaenssens E.M."/>
            <person name="Foster-Nyarko E."/>
            <person name="Jarju S."/>
            <person name="Secka A."/>
            <person name="Antonio M."/>
            <person name="Oren A."/>
            <person name="Chaudhuri R.R."/>
            <person name="La Ragione R."/>
            <person name="Hildebrand F."/>
            <person name="Pallen M.J."/>
        </authorList>
    </citation>
    <scope>NUCLEOTIDE SEQUENCE</scope>
    <source>
        <strain evidence="5">ChiHejej3B27-2180</strain>
    </source>
</reference>
<proteinExistence type="predicted"/>
<dbReference type="SUPFAM" id="SSF51430">
    <property type="entry name" value="NAD(P)-linked oxidoreductase"/>
    <property type="match status" value="1"/>
</dbReference>
<dbReference type="InterPro" id="IPR020471">
    <property type="entry name" value="AKR"/>
</dbReference>
<dbReference type="GO" id="GO:0016491">
    <property type="term" value="F:oxidoreductase activity"/>
    <property type="evidence" value="ECO:0007669"/>
    <property type="project" value="InterPro"/>
</dbReference>
<dbReference type="Proteomes" id="UP000886878">
    <property type="component" value="Unassembled WGS sequence"/>
</dbReference>
<accession>A0A9D1QRP6</accession>
<dbReference type="Pfam" id="PF00248">
    <property type="entry name" value="Aldo_ket_red"/>
    <property type="match status" value="1"/>
</dbReference>
<protein>
    <submittedName>
        <fullName evidence="5">Aldo/keto reductase</fullName>
    </submittedName>
</protein>
<dbReference type="PANTHER" id="PTHR43638">
    <property type="entry name" value="OXIDOREDUCTASE, ALDO/KETO REDUCTASE FAMILY PROTEIN"/>
    <property type="match status" value="1"/>
</dbReference>
<evidence type="ECO:0000313" key="5">
    <source>
        <dbReference type="EMBL" id="HIW70960.1"/>
    </source>
</evidence>
<dbReference type="AlphaFoldDB" id="A0A9D1QRP6"/>
<dbReference type="InterPro" id="IPR036812">
    <property type="entry name" value="NAD(P)_OxRdtase_dom_sf"/>
</dbReference>
<reference evidence="5" key="2">
    <citation type="submission" date="2021-04" db="EMBL/GenBank/DDBJ databases">
        <authorList>
            <person name="Gilroy R."/>
        </authorList>
    </citation>
    <scope>NUCLEOTIDE SEQUENCE</scope>
    <source>
        <strain evidence="5">ChiHejej3B27-2180</strain>
    </source>
</reference>
<sequence length="277" mass="30861">MKYTTIKGEKLSSIGLGTAELGLSFNEAQEIAALRTGIDHGINIIDTAEMYSGSEEVVGKAIKGLDRDQIFLTTKFLPTNSTPQRLRSALQQSLTKLQLDYVDLYLLHWRANADLARTVAELVSLQKEGLIRHWGVSSFDQADMEDLIKVSGGDQCFANQDLYNVTARGVEYDLLLWQKQHDVGFLSYSPFHAVGWHQITPKSSLTTIAHKHHVSPQAVILAWIMRTGQVIPLPKAGNARHVLDNISALDIQLDDQDLALIDRDYPAPTHKIPLQKI</sequence>
<feature type="active site" description="Proton donor" evidence="1">
    <location>
        <position position="51"/>
    </location>
</feature>
<organism evidence="5 6">
    <name type="scientific">Candidatus Limosilactobacillus merdipullorum</name>
    <dbReference type="NCBI Taxonomy" id="2838653"/>
    <lineage>
        <taxon>Bacteria</taxon>
        <taxon>Bacillati</taxon>
        <taxon>Bacillota</taxon>
        <taxon>Bacilli</taxon>
        <taxon>Lactobacillales</taxon>
        <taxon>Lactobacillaceae</taxon>
        <taxon>Limosilactobacillus</taxon>
    </lineage>
</organism>
<dbReference type="PIRSF" id="PIRSF000097">
    <property type="entry name" value="AKR"/>
    <property type="match status" value="1"/>
</dbReference>
<dbReference type="Gene3D" id="3.20.20.100">
    <property type="entry name" value="NADP-dependent oxidoreductase domain"/>
    <property type="match status" value="1"/>
</dbReference>